<gene>
    <name evidence="1" type="ORF">CALMAC_LOCUS488</name>
</gene>
<name>A0A653BF53_CALMS</name>
<dbReference type="EMBL" id="CAACVG010000498">
    <property type="protein sequence ID" value="VEN34210.1"/>
    <property type="molecule type" value="Genomic_DNA"/>
</dbReference>
<dbReference type="Proteomes" id="UP000410492">
    <property type="component" value="Unassembled WGS sequence"/>
</dbReference>
<protein>
    <submittedName>
        <fullName evidence="1">Uncharacterized protein</fullName>
    </submittedName>
</protein>
<sequence length="63" mass="7569">MAVIWSSHQKWIYYFPKRSWLHAVFHPAVPEVLIWKTTRSEKTDEKVNEKRVTNRAILGFVNK</sequence>
<dbReference type="AlphaFoldDB" id="A0A653BF53"/>
<evidence type="ECO:0000313" key="2">
    <source>
        <dbReference type="Proteomes" id="UP000410492"/>
    </source>
</evidence>
<organism evidence="1 2">
    <name type="scientific">Callosobruchus maculatus</name>
    <name type="common">Southern cowpea weevil</name>
    <name type="synonym">Pulse bruchid</name>
    <dbReference type="NCBI Taxonomy" id="64391"/>
    <lineage>
        <taxon>Eukaryota</taxon>
        <taxon>Metazoa</taxon>
        <taxon>Ecdysozoa</taxon>
        <taxon>Arthropoda</taxon>
        <taxon>Hexapoda</taxon>
        <taxon>Insecta</taxon>
        <taxon>Pterygota</taxon>
        <taxon>Neoptera</taxon>
        <taxon>Endopterygota</taxon>
        <taxon>Coleoptera</taxon>
        <taxon>Polyphaga</taxon>
        <taxon>Cucujiformia</taxon>
        <taxon>Chrysomeloidea</taxon>
        <taxon>Chrysomelidae</taxon>
        <taxon>Bruchinae</taxon>
        <taxon>Bruchini</taxon>
        <taxon>Callosobruchus</taxon>
    </lineage>
</organism>
<keyword evidence="2" id="KW-1185">Reference proteome</keyword>
<accession>A0A653BF53</accession>
<evidence type="ECO:0000313" key="1">
    <source>
        <dbReference type="EMBL" id="VEN34210.1"/>
    </source>
</evidence>
<proteinExistence type="predicted"/>
<reference evidence="1 2" key="1">
    <citation type="submission" date="2019-01" db="EMBL/GenBank/DDBJ databases">
        <authorList>
            <person name="Sayadi A."/>
        </authorList>
    </citation>
    <scope>NUCLEOTIDE SEQUENCE [LARGE SCALE GENOMIC DNA]</scope>
</reference>